<evidence type="ECO:0000256" key="1">
    <source>
        <dbReference type="SAM" id="Coils"/>
    </source>
</evidence>
<evidence type="ECO:0000313" key="2">
    <source>
        <dbReference type="EMBL" id="EGD47444.1"/>
    </source>
</evidence>
<keyword evidence="3" id="KW-1185">Reference proteome</keyword>
<reference evidence="2" key="2">
    <citation type="submission" date="2011-01" db="EMBL/GenBank/DDBJ databases">
        <title>The Non-contiguous Finished genome of Clostridium papyrosolvens.</title>
        <authorList>
            <person name="Lucas S."/>
            <person name="Copeland A."/>
            <person name="Lapidus A."/>
            <person name="Cheng J.-F."/>
            <person name="Goodwin L."/>
            <person name="Pitluck S."/>
            <person name="Misra M."/>
            <person name="Chertkov O."/>
            <person name="Detter J.C."/>
            <person name="Han C."/>
            <person name="Tapia R."/>
            <person name="Land M."/>
            <person name="Hauser L."/>
            <person name="Kyrpides N."/>
            <person name="Ivanova N."/>
            <person name="Pagani I."/>
            <person name="Mouttaki H."/>
            <person name="He Z."/>
            <person name="Zhou J."/>
            <person name="Hemme C.L."/>
            <person name="Woyke T."/>
        </authorList>
    </citation>
    <scope>NUCLEOTIDE SEQUENCE [LARGE SCALE GENOMIC DNA]</scope>
    <source>
        <strain evidence="2">DSM 2782</strain>
    </source>
</reference>
<dbReference type="AlphaFoldDB" id="F1TDZ8"/>
<keyword evidence="1" id="KW-0175">Coiled coil</keyword>
<name>F1TDZ8_9FIRM</name>
<evidence type="ECO:0000313" key="3">
    <source>
        <dbReference type="Proteomes" id="UP000003860"/>
    </source>
</evidence>
<dbReference type="EMBL" id="ACXX02000008">
    <property type="protein sequence ID" value="EGD47444.1"/>
    <property type="molecule type" value="Genomic_DNA"/>
</dbReference>
<evidence type="ECO:0008006" key="4">
    <source>
        <dbReference type="Google" id="ProtNLM"/>
    </source>
</evidence>
<proteinExistence type="predicted"/>
<protein>
    <recommendedName>
        <fullName evidence="4">Membrane trafficking protein</fullName>
    </recommendedName>
</protein>
<sequence>MGDSLSKKIQEMMQDKLVQSKVNKAIDMLKKDSPKDLEKKLSSFDKDELMEKINEFDEEKLKNVKIDKEEIKKKVTQKDLDKLQKILGKDSDAIMKKVNDFLNS</sequence>
<reference evidence="2" key="1">
    <citation type="submission" date="2009-07" db="EMBL/GenBank/DDBJ databases">
        <authorList>
            <consortium name="US DOE Joint Genome Institute (JGI-PGF)"/>
            <person name="Lucas S."/>
            <person name="Copeland A."/>
            <person name="Lapidus A."/>
            <person name="Glavina del Rio T."/>
            <person name="Tice H."/>
            <person name="Bruce D."/>
            <person name="Goodwin L."/>
            <person name="Pitluck S."/>
            <person name="Larimer F."/>
            <person name="Land M.L."/>
            <person name="Mouttaki H."/>
            <person name="He Z."/>
            <person name="Zhou J."/>
            <person name="Hemme C.L."/>
        </authorList>
    </citation>
    <scope>NUCLEOTIDE SEQUENCE</scope>
    <source>
        <strain evidence="2">DSM 2782</strain>
    </source>
</reference>
<gene>
    <name evidence="2" type="ORF">Cpap_2027</name>
</gene>
<dbReference type="Proteomes" id="UP000003860">
    <property type="component" value="Unassembled WGS sequence"/>
</dbReference>
<dbReference type="RefSeq" id="WP_004619937.1">
    <property type="nucleotide sequence ID" value="NZ_ACXX02000008.1"/>
</dbReference>
<comment type="caution">
    <text evidence="2">The sequence shown here is derived from an EMBL/GenBank/DDBJ whole genome shotgun (WGS) entry which is preliminary data.</text>
</comment>
<dbReference type="OrthoDB" id="1739807at2"/>
<accession>F1TDZ8</accession>
<organism evidence="2 3">
    <name type="scientific">Ruminiclostridium papyrosolvens DSM 2782</name>
    <dbReference type="NCBI Taxonomy" id="588581"/>
    <lineage>
        <taxon>Bacteria</taxon>
        <taxon>Bacillati</taxon>
        <taxon>Bacillota</taxon>
        <taxon>Clostridia</taxon>
        <taxon>Eubacteriales</taxon>
        <taxon>Oscillospiraceae</taxon>
        <taxon>Ruminiclostridium</taxon>
    </lineage>
</organism>
<feature type="coiled-coil region" evidence="1">
    <location>
        <begin position="54"/>
        <end position="86"/>
    </location>
</feature>
<dbReference type="STRING" id="588581.Cpap_2027"/>
<dbReference type="eggNOG" id="ENOG5033FQ5">
    <property type="taxonomic scope" value="Bacteria"/>
</dbReference>